<keyword evidence="3" id="KW-0067">ATP-binding</keyword>
<protein>
    <submittedName>
        <fullName evidence="3">ABC transporter ATP-binding protein</fullName>
    </submittedName>
</protein>
<comment type="caution">
    <text evidence="3">The sequence shown here is derived from an EMBL/GenBank/DDBJ whole genome shotgun (WGS) entry which is preliminary data.</text>
</comment>
<dbReference type="Gene3D" id="3.40.50.300">
    <property type="entry name" value="P-loop containing nucleotide triphosphate hydrolases"/>
    <property type="match status" value="1"/>
</dbReference>
<dbReference type="Proteomes" id="UP000286317">
    <property type="component" value="Unassembled WGS sequence"/>
</dbReference>
<dbReference type="InterPro" id="IPR053989">
    <property type="entry name" value="TagH_SH3-like"/>
</dbReference>
<dbReference type="InterPro" id="IPR027417">
    <property type="entry name" value="P-loop_NTPase"/>
</dbReference>
<proteinExistence type="predicted"/>
<feature type="transmembrane region" description="Helical" evidence="1">
    <location>
        <begin position="284"/>
        <end position="303"/>
    </location>
</feature>
<dbReference type="PANTHER" id="PTHR46743">
    <property type="entry name" value="TEICHOIC ACIDS EXPORT ATP-BINDING PROTEIN TAGH"/>
    <property type="match status" value="1"/>
</dbReference>
<organism evidence="3 4">
    <name type="scientific">Staphylococcus shinii</name>
    <dbReference type="NCBI Taxonomy" id="2912228"/>
    <lineage>
        <taxon>Bacteria</taxon>
        <taxon>Bacillati</taxon>
        <taxon>Bacillota</taxon>
        <taxon>Bacilli</taxon>
        <taxon>Bacillales</taxon>
        <taxon>Staphylococcaceae</taxon>
        <taxon>Staphylococcus</taxon>
    </lineage>
</organism>
<keyword evidence="1" id="KW-0812">Transmembrane</keyword>
<evidence type="ECO:0000259" key="2">
    <source>
        <dbReference type="PROSITE" id="PS50893"/>
    </source>
</evidence>
<dbReference type="RefSeq" id="WP_101051229.1">
    <property type="nucleotide sequence ID" value="NZ_CP150685.1"/>
</dbReference>
<keyword evidence="3" id="KW-0547">Nucleotide-binding</keyword>
<gene>
    <name evidence="3" type="ORF">BU112_11295</name>
</gene>
<reference evidence="3 4" key="1">
    <citation type="journal article" date="2016" name="Front. Microbiol.">
        <title>Comprehensive Phylogenetic Analysis of Bovine Non-aureus Staphylococci Species Based on Whole-Genome Sequencing.</title>
        <authorList>
            <person name="Naushad S."/>
            <person name="Barkema H.W."/>
            <person name="Luby C."/>
            <person name="Condas L.A."/>
            <person name="Nobrega D.B."/>
            <person name="Carson D.A."/>
            <person name="De Buck J."/>
        </authorList>
    </citation>
    <scope>NUCLEOTIDE SEQUENCE [LARGE SCALE GENOMIC DNA]</scope>
    <source>
        <strain evidence="3 4">SNUC 4554</strain>
    </source>
</reference>
<dbReference type="PROSITE" id="PS50893">
    <property type="entry name" value="ABC_TRANSPORTER_2"/>
    <property type="match status" value="1"/>
</dbReference>
<dbReference type="SUPFAM" id="SSF52540">
    <property type="entry name" value="P-loop containing nucleoside triphosphate hydrolases"/>
    <property type="match status" value="1"/>
</dbReference>
<dbReference type="PANTHER" id="PTHR46743:SF2">
    <property type="entry name" value="TEICHOIC ACIDS EXPORT ATP-BINDING PROTEIN TAGH"/>
    <property type="match status" value="1"/>
</dbReference>
<sequence>MGSSIILKLLNVTHYYRNRKSKKWYQPFGYDAEDIELNNINLHIYQGEALGIIGEVDSSKSLIGRLLSGEIKPDKGRVVRKTDMFFADIEDKPLLSLSVNDYVKNAITLFQYDTSEHKVEQIIKFSHLDNETNEPINSLTDQQFAQLQFTLARTSKANIIIMNQILHNLDESYFEKAIELTDEYINNNLTIVMIDDNVERISKASNYLAWISHGQLRMEGSIKQVLPMFKEHEKDRQSLNSEEEKANFDVDWKKNRTRIPELTYNFRRIERYKHAKPPVALVRFWTLFTIFFMGLLFMALLMFNDLGKLEIGENQDQASIQNQQKNPYEEKLAYGIVLNDAVNLENMNNSKKINADQYSFVTITGENSKNYRVVVDNNNYKIAKNKLRYFDPAGLFEEHSLKSLAPYMHTNYSNYNEFFNSHLHKKHNKVTDSLVPESGKDNRFNVPIVQQPISMIFDDQNKLTGFTFPIKDKKELKDKFDIENNFWITKSGDGYFMADLKNNKWIYIEL</sequence>
<dbReference type="Pfam" id="PF22096">
    <property type="entry name" value="TagH_C"/>
    <property type="match status" value="1"/>
</dbReference>
<evidence type="ECO:0000313" key="4">
    <source>
        <dbReference type="Proteomes" id="UP000286317"/>
    </source>
</evidence>
<dbReference type="InterPro" id="IPR050683">
    <property type="entry name" value="Bact_Polysacc_Export_ATP-bd"/>
</dbReference>
<dbReference type="InterPro" id="IPR003439">
    <property type="entry name" value="ABC_transporter-like_ATP-bd"/>
</dbReference>
<dbReference type="GO" id="GO:0005524">
    <property type="term" value="F:ATP binding"/>
    <property type="evidence" value="ECO:0007669"/>
    <property type="project" value="UniProtKB-KW"/>
</dbReference>
<accession>A0A418ID61</accession>
<evidence type="ECO:0000256" key="1">
    <source>
        <dbReference type="SAM" id="Phobius"/>
    </source>
</evidence>
<evidence type="ECO:0000313" key="3">
    <source>
        <dbReference type="EMBL" id="RIM98412.1"/>
    </source>
</evidence>
<name>A0A418ID61_9STAP</name>
<dbReference type="InterPro" id="IPR053990">
    <property type="entry name" value="TagH_C"/>
</dbReference>
<dbReference type="EMBL" id="QXUF01000091">
    <property type="protein sequence ID" value="RIM98412.1"/>
    <property type="molecule type" value="Genomic_DNA"/>
</dbReference>
<dbReference type="AlphaFoldDB" id="A0A418ID61"/>
<dbReference type="OrthoDB" id="2385601at2"/>
<dbReference type="Pfam" id="PF22269">
    <property type="entry name" value="TagH_SH3-like"/>
    <property type="match status" value="1"/>
</dbReference>
<feature type="domain" description="ABC transporter" evidence="2">
    <location>
        <begin position="7"/>
        <end position="238"/>
    </location>
</feature>
<dbReference type="Pfam" id="PF00005">
    <property type="entry name" value="ABC_tran"/>
    <property type="match status" value="1"/>
</dbReference>
<keyword evidence="1" id="KW-0472">Membrane</keyword>
<keyword evidence="1" id="KW-1133">Transmembrane helix</keyword>
<dbReference type="GO" id="GO:0016887">
    <property type="term" value="F:ATP hydrolysis activity"/>
    <property type="evidence" value="ECO:0007669"/>
    <property type="project" value="InterPro"/>
</dbReference>
<keyword evidence="4" id="KW-1185">Reference proteome</keyword>